<keyword evidence="1" id="KW-0489">Methyltransferase</keyword>
<name>A0A7W7CB20_9PSEU</name>
<protein>
    <submittedName>
        <fullName evidence="1">O-methyltransferase involved in polyketide biosynthesis</fullName>
    </submittedName>
</protein>
<keyword evidence="1" id="KW-0808">Transferase</keyword>
<dbReference type="AlphaFoldDB" id="A0A7W7CB20"/>
<dbReference type="InterPro" id="IPR029063">
    <property type="entry name" value="SAM-dependent_MTases_sf"/>
</dbReference>
<dbReference type="GO" id="GO:0032259">
    <property type="term" value="P:methylation"/>
    <property type="evidence" value="ECO:0007669"/>
    <property type="project" value="UniProtKB-KW"/>
</dbReference>
<dbReference type="RefSeq" id="WP_312987659.1">
    <property type="nucleotide sequence ID" value="NZ_BAAAUI010000044.1"/>
</dbReference>
<dbReference type="PIRSF" id="PIRSF017393">
    <property type="entry name" value="MTase_SAV2177"/>
    <property type="match status" value="1"/>
</dbReference>
<evidence type="ECO:0000313" key="1">
    <source>
        <dbReference type="EMBL" id="MBB4677877.1"/>
    </source>
</evidence>
<keyword evidence="2" id="KW-1185">Reference proteome</keyword>
<reference evidence="1 2" key="1">
    <citation type="submission" date="2020-08" db="EMBL/GenBank/DDBJ databases">
        <title>Sequencing the genomes of 1000 actinobacteria strains.</title>
        <authorList>
            <person name="Klenk H.-P."/>
        </authorList>
    </citation>
    <scope>NUCLEOTIDE SEQUENCE [LARGE SCALE GENOMIC DNA]</scope>
    <source>
        <strain evidence="1 2">DSM 44230</strain>
    </source>
</reference>
<gene>
    <name evidence="1" type="ORF">HNR67_003995</name>
</gene>
<dbReference type="InterPro" id="IPR006764">
    <property type="entry name" value="SAM_dep_MeTrfase_SAV2177_type"/>
</dbReference>
<dbReference type="Gene3D" id="3.40.50.150">
    <property type="entry name" value="Vaccinia Virus protein VP39"/>
    <property type="match status" value="1"/>
</dbReference>
<dbReference type="Pfam" id="PF04672">
    <property type="entry name" value="Methyltransf_19"/>
    <property type="match status" value="1"/>
</dbReference>
<accession>A0A7W7CB20</accession>
<comment type="caution">
    <text evidence="1">The sequence shown here is derived from an EMBL/GenBank/DDBJ whole genome shotgun (WGS) entry which is preliminary data.</text>
</comment>
<dbReference type="SUPFAM" id="SSF53335">
    <property type="entry name" value="S-adenosyl-L-methionine-dependent methyltransferases"/>
    <property type="match status" value="1"/>
</dbReference>
<organism evidence="1 2">
    <name type="scientific">Crossiella cryophila</name>
    <dbReference type="NCBI Taxonomy" id="43355"/>
    <lineage>
        <taxon>Bacteria</taxon>
        <taxon>Bacillati</taxon>
        <taxon>Actinomycetota</taxon>
        <taxon>Actinomycetes</taxon>
        <taxon>Pseudonocardiales</taxon>
        <taxon>Pseudonocardiaceae</taxon>
        <taxon>Crossiella</taxon>
    </lineage>
</organism>
<evidence type="ECO:0000313" key="2">
    <source>
        <dbReference type="Proteomes" id="UP000533598"/>
    </source>
</evidence>
<proteinExistence type="predicted"/>
<dbReference type="Proteomes" id="UP000533598">
    <property type="component" value="Unassembled WGS sequence"/>
</dbReference>
<dbReference type="GO" id="GO:0008168">
    <property type="term" value="F:methyltransferase activity"/>
    <property type="evidence" value="ECO:0007669"/>
    <property type="project" value="UniProtKB-KW"/>
</dbReference>
<sequence>MGPDELGWVSGEIDLSRANPARMYDYFLGGTQNFPVDRELADQAIALRPELPRAARLNRAFLGRAVRHAVGAGIRQFLDLGSGIPTEANVHEVAHAADRRCRIAYVDVEPVAVAHSHRLLTGHPRVSVTQADLRDVTQVLADAGVRAQLDFDQPIALLLVAVLHFLPAEDDPAGVVRQYVSALPPGSLVAISHVTTDNLPSEWRTVAGLYQRSATPIHPRTLAEVAAMFGDLPLIPPGLVDAVDWRPEPGAPPQSVSGFYAGVATKP</sequence>
<dbReference type="EMBL" id="JACHMH010000001">
    <property type="protein sequence ID" value="MBB4677877.1"/>
    <property type="molecule type" value="Genomic_DNA"/>
</dbReference>